<accession>A0A445ANB6</accession>
<gene>
    <name evidence="1" type="ORF">Ahy_B01g051998</name>
</gene>
<protein>
    <submittedName>
        <fullName evidence="1">Uncharacterized protein</fullName>
    </submittedName>
</protein>
<evidence type="ECO:0000313" key="2">
    <source>
        <dbReference type="Proteomes" id="UP000289738"/>
    </source>
</evidence>
<proteinExistence type="predicted"/>
<dbReference type="EMBL" id="SDMP01000011">
    <property type="protein sequence ID" value="RYR27923.1"/>
    <property type="molecule type" value="Genomic_DNA"/>
</dbReference>
<comment type="caution">
    <text evidence="1">The sequence shown here is derived from an EMBL/GenBank/DDBJ whole genome shotgun (WGS) entry which is preliminary data.</text>
</comment>
<reference evidence="1 2" key="1">
    <citation type="submission" date="2019-01" db="EMBL/GenBank/DDBJ databases">
        <title>Sequencing of cultivated peanut Arachis hypogaea provides insights into genome evolution and oil improvement.</title>
        <authorList>
            <person name="Chen X."/>
        </authorList>
    </citation>
    <scope>NUCLEOTIDE SEQUENCE [LARGE SCALE GENOMIC DNA]</scope>
    <source>
        <strain evidence="2">cv. Fuhuasheng</strain>
        <tissue evidence="1">Leaves</tissue>
    </source>
</reference>
<keyword evidence="2" id="KW-1185">Reference proteome</keyword>
<organism evidence="1 2">
    <name type="scientific">Arachis hypogaea</name>
    <name type="common">Peanut</name>
    <dbReference type="NCBI Taxonomy" id="3818"/>
    <lineage>
        <taxon>Eukaryota</taxon>
        <taxon>Viridiplantae</taxon>
        <taxon>Streptophyta</taxon>
        <taxon>Embryophyta</taxon>
        <taxon>Tracheophyta</taxon>
        <taxon>Spermatophyta</taxon>
        <taxon>Magnoliopsida</taxon>
        <taxon>eudicotyledons</taxon>
        <taxon>Gunneridae</taxon>
        <taxon>Pentapetalae</taxon>
        <taxon>rosids</taxon>
        <taxon>fabids</taxon>
        <taxon>Fabales</taxon>
        <taxon>Fabaceae</taxon>
        <taxon>Papilionoideae</taxon>
        <taxon>50 kb inversion clade</taxon>
        <taxon>dalbergioids sensu lato</taxon>
        <taxon>Dalbergieae</taxon>
        <taxon>Pterocarpus clade</taxon>
        <taxon>Arachis</taxon>
    </lineage>
</organism>
<dbReference type="Proteomes" id="UP000289738">
    <property type="component" value="Chromosome B01"/>
</dbReference>
<dbReference type="AlphaFoldDB" id="A0A445ANB6"/>
<sequence length="103" mass="11832">MVVTNDIYNDRQRCHQWPYSRDRGMKERDTQWKLKLCTSVVLRRRFARTRVFSSLSDSSQSHPPLSSLPSPSHSFNPFSFFTISSHPVPSPSSIFTLSANRGS</sequence>
<name>A0A445ANB6_ARAHY</name>
<evidence type="ECO:0000313" key="1">
    <source>
        <dbReference type="EMBL" id="RYR27923.1"/>
    </source>
</evidence>